<dbReference type="SUPFAM" id="SSF53383">
    <property type="entry name" value="PLP-dependent transferases"/>
    <property type="match status" value="1"/>
</dbReference>
<comment type="cofactor">
    <cofactor evidence="1 3">
        <name>pyridoxal 5'-phosphate</name>
        <dbReference type="ChEBI" id="CHEBI:597326"/>
    </cofactor>
</comment>
<evidence type="ECO:0000259" key="4">
    <source>
        <dbReference type="Pfam" id="PF00155"/>
    </source>
</evidence>
<dbReference type="Gene3D" id="3.40.640.10">
    <property type="entry name" value="Type I PLP-dependent aspartate aminotransferase-like (Major domain)"/>
    <property type="match status" value="1"/>
</dbReference>
<evidence type="ECO:0000256" key="1">
    <source>
        <dbReference type="ARBA" id="ARBA00001933"/>
    </source>
</evidence>
<protein>
    <recommendedName>
        <fullName evidence="3">Aminotransferase</fullName>
        <ecNumber evidence="3">2.6.1.-</ecNumber>
    </recommendedName>
</protein>
<dbReference type="EMBL" id="CYXR01000021">
    <property type="protein sequence ID" value="CUN08151.1"/>
    <property type="molecule type" value="Genomic_DNA"/>
</dbReference>
<dbReference type="InterPro" id="IPR015424">
    <property type="entry name" value="PyrdxlP-dep_Trfase"/>
</dbReference>
<evidence type="ECO:0000313" key="6">
    <source>
        <dbReference type="Proteomes" id="UP000095727"/>
    </source>
</evidence>
<gene>
    <name evidence="5" type="primary">cobD_1</name>
    <name evidence="5" type="ORF">ERS852574_02576</name>
</gene>
<dbReference type="EC" id="2.6.1.-" evidence="3"/>
<keyword evidence="5" id="KW-0456">Lyase</keyword>
<dbReference type="CDD" id="cd00609">
    <property type="entry name" value="AAT_like"/>
    <property type="match status" value="1"/>
</dbReference>
<evidence type="ECO:0000313" key="5">
    <source>
        <dbReference type="EMBL" id="CUN08151.1"/>
    </source>
</evidence>
<dbReference type="Pfam" id="PF00155">
    <property type="entry name" value="Aminotran_1_2"/>
    <property type="match status" value="1"/>
</dbReference>
<keyword evidence="2" id="KW-0663">Pyridoxal phosphate</keyword>
<dbReference type="PANTHER" id="PTHR42885:SF1">
    <property type="entry name" value="THREONINE-PHOSPHATE DECARBOXYLASE"/>
    <property type="match status" value="1"/>
</dbReference>
<dbReference type="InterPro" id="IPR004839">
    <property type="entry name" value="Aminotransferase_I/II_large"/>
</dbReference>
<dbReference type="InterPro" id="IPR015421">
    <property type="entry name" value="PyrdxlP-dep_Trfase_major"/>
</dbReference>
<name>A0A173TZQ9_9FIRM</name>
<dbReference type="PANTHER" id="PTHR42885">
    <property type="entry name" value="HISTIDINOL-PHOSPHATE AMINOTRANSFERASE-RELATED"/>
    <property type="match status" value="1"/>
</dbReference>
<dbReference type="PROSITE" id="PS00105">
    <property type="entry name" value="AA_TRANSFER_CLASS_1"/>
    <property type="match status" value="1"/>
</dbReference>
<comment type="similarity">
    <text evidence="3">Belongs to the class-I pyridoxal-phosphate-dependent aminotransferase family.</text>
</comment>
<dbReference type="AlphaFoldDB" id="A0A173TZQ9"/>
<accession>A0A173TZQ9</accession>
<organism evidence="5 6">
    <name type="scientific">Coprococcus comes</name>
    <dbReference type="NCBI Taxonomy" id="410072"/>
    <lineage>
        <taxon>Bacteria</taxon>
        <taxon>Bacillati</taxon>
        <taxon>Bacillota</taxon>
        <taxon>Clostridia</taxon>
        <taxon>Lachnospirales</taxon>
        <taxon>Lachnospiraceae</taxon>
        <taxon>Coprococcus</taxon>
    </lineage>
</organism>
<dbReference type="RefSeq" id="WP_055157840.1">
    <property type="nucleotide sequence ID" value="NZ_CYXR01000021.1"/>
</dbReference>
<dbReference type="GO" id="GO:0016829">
    <property type="term" value="F:lyase activity"/>
    <property type="evidence" value="ECO:0007669"/>
    <property type="project" value="UniProtKB-KW"/>
</dbReference>
<keyword evidence="3" id="KW-0032">Aminotransferase</keyword>
<dbReference type="Proteomes" id="UP000095727">
    <property type="component" value="Unassembled WGS sequence"/>
</dbReference>
<feature type="domain" description="Aminotransferase class I/classII large" evidence="4">
    <location>
        <begin position="26"/>
        <end position="359"/>
    </location>
</feature>
<evidence type="ECO:0000256" key="2">
    <source>
        <dbReference type="ARBA" id="ARBA00022898"/>
    </source>
</evidence>
<keyword evidence="3" id="KW-0808">Transferase</keyword>
<proteinExistence type="inferred from homology"/>
<dbReference type="Gene3D" id="3.90.1150.10">
    <property type="entry name" value="Aspartate Aminotransferase, domain 1"/>
    <property type="match status" value="1"/>
</dbReference>
<reference evidence="5 6" key="1">
    <citation type="submission" date="2015-09" db="EMBL/GenBank/DDBJ databases">
        <authorList>
            <consortium name="Pathogen Informatics"/>
        </authorList>
    </citation>
    <scope>NUCLEOTIDE SEQUENCE [LARGE SCALE GENOMIC DNA]</scope>
    <source>
        <strain evidence="5 6">2789STDY5834962</strain>
    </source>
</reference>
<dbReference type="InterPro" id="IPR004838">
    <property type="entry name" value="NHTrfase_class1_PyrdxlP-BS"/>
</dbReference>
<sequence length="364" mass="40898">MEAKPQFHGSDTAAVAAFYHVPVDEIVCFGANVNPLGLSKNLKKDLAAHLDLLSSYPDRNYTTLKKVIADYCQILPEHVIVGNGSTELISLLIQTRKPQKTLVLGPTYSEYGRELDLVGSSIHTYLLKESDQFHLDIHAFCEEIRKGYDLVILCNPNNPTSSALKMPEIQIILDCCREAGSFLMIDETYVEFAPDINEISSMSLISSFDNLMILRGVSKFYAAPGLRLGYGATSNSQFLQDLLLMQNPWSLNSLGAYAGEKMLQDQEYIRKTRDLILSERDKMCTEISKINVLTVYPAYANFVLVKIEKEGVTSADVFEFLIKQGLMVRDCSSFKELGGEYFRFCIMAPEDNKRLLQGIQDFFA</sequence>
<evidence type="ECO:0000256" key="3">
    <source>
        <dbReference type="RuleBase" id="RU000481"/>
    </source>
</evidence>
<dbReference type="GO" id="GO:0008483">
    <property type="term" value="F:transaminase activity"/>
    <property type="evidence" value="ECO:0007669"/>
    <property type="project" value="UniProtKB-KW"/>
</dbReference>
<dbReference type="GO" id="GO:0030170">
    <property type="term" value="F:pyridoxal phosphate binding"/>
    <property type="evidence" value="ECO:0007669"/>
    <property type="project" value="InterPro"/>
</dbReference>
<dbReference type="InterPro" id="IPR015422">
    <property type="entry name" value="PyrdxlP-dep_Trfase_small"/>
</dbReference>